<evidence type="ECO:0008006" key="9">
    <source>
        <dbReference type="Google" id="ProtNLM"/>
    </source>
</evidence>
<dbReference type="SMART" id="SM00248">
    <property type="entry name" value="ANK"/>
    <property type="match status" value="14"/>
</dbReference>
<protein>
    <recommendedName>
        <fullName evidence="9">Ankyrin repeat protein</fullName>
    </recommendedName>
</protein>
<evidence type="ECO:0000259" key="6">
    <source>
        <dbReference type="Pfam" id="PF24883"/>
    </source>
</evidence>
<keyword evidence="8" id="KW-1185">Reference proteome</keyword>
<feature type="repeat" description="ANK" evidence="3">
    <location>
        <begin position="802"/>
        <end position="834"/>
    </location>
</feature>
<organism evidence="7 8">
    <name type="scientific">Diplodia seriata</name>
    <dbReference type="NCBI Taxonomy" id="420778"/>
    <lineage>
        <taxon>Eukaryota</taxon>
        <taxon>Fungi</taxon>
        <taxon>Dikarya</taxon>
        <taxon>Ascomycota</taxon>
        <taxon>Pezizomycotina</taxon>
        <taxon>Dothideomycetes</taxon>
        <taxon>Dothideomycetes incertae sedis</taxon>
        <taxon>Botryosphaeriales</taxon>
        <taxon>Botryosphaeriaceae</taxon>
        <taxon>Diplodia</taxon>
    </lineage>
</organism>
<dbReference type="Proteomes" id="UP001430584">
    <property type="component" value="Unassembled WGS sequence"/>
</dbReference>
<feature type="domain" description="Nephrocystin 3-like N-terminal" evidence="6">
    <location>
        <begin position="211"/>
        <end position="317"/>
    </location>
</feature>
<keyword evidence="1" id="KW-0677">Repeat</keyword>
<feature type="repeat" description="ANK" evidence="3">
    <location>
        <begin position="688"/>
        <end position="720"/>
    </location>
</feature>
<feature type="repeat" description="ANK" evidence="3">
    <location>
        <begin position="992"/>
        <end position="1024"/>
    </location>
</feature>
<proteinExistence type="predicted"/>
<evidence type="ECO:0000256" key="3">
    <source>
        <dbReference type="PROSITE-ProRule" id="PRU00023"/>
    </source>
</evidence>
<dbReference type="Pfam" id="PF12796">
    <property type="entry name" value="Ank_2"/>
    <property type="match status" value="5"/>
</dbReference>
<reference evidence="7 8" key="1">
    <citation type="submission" date="2024-02" db="EMBL/GenBank/DDBJ databases">
        <title>De novo assembly and annotation of 12 fungi associated with fruit tree decline syndrome in Ontario, Canada.</title>
        <authorList>
            <person name="Sulman M."/>
            <person name="Ellouze W."/>
            <person name="Ilyukhin E."/>
        </authorList>
    </citation>
    <scope>NUCLEOTIDE SEQUENCE [LARGE SCALE GENOMIC DNA]</scope>
    <source>
        <strain evidence="7 8">FDS-637</strain>
    </source>
</reference>
<dbReference type="InterPro" id="IPR054471">
    <property type="entry name" value="GPIID_WHD"/>
</dbReference>
<dbReference type="PRINTS" id="PR01415">
    <property type="entry name" value="ANKYRIN"/>
</dbReference>
<evidence type="ECO:0000259" key="5">
    <source>
        <dbReference type="Pfam" id="PF22939"/>
    </source>
</evidence>
<dbReference type="InterPro" id="IPR051165">
    <property type="entry name" value="Multifunctional_ANK_Repeat"/>
</dbReference>
<feature type="coiled-coil region" evidence="4">
    <location>
        <begin position="34"/>
        <end position="68"/>
    </location>
</feature>
<evidence type="ECO:0000256" key="1">
    <source>
        <dbReference type="ARBA" id="ARBA00022737"/>
    </source>
</evidence>
<dbReference type="GeneID" id="92004351"/>
<name>A0ABR3CTT8_9PEZI</name>
<dbReference type="PANTHER" id="PTHR24123:SF141">
    <property type="entry name" value="ANKYRIN 2, ISOFORM U"/>
    <property type="match status" value="1"/>
</dbReference>
<dbReference type="PROSITE" id="PS50088">
    <property type="entry name" value="ANK_REPEAT"/>
    <property type="match status" value="8"/>
</dbReference>
<dbReference type="InterPro" id="IPR002110">
    <property type="entry name" value="Ankyrin_rpt"/>
</dbReference>
<feature type="repeat" description="ANK" evidence="3">
    <location>
        <begin position="620"/>
        <end position="645"/>
    </location>
</feature>
<dbReference type="PANTHER" id="PTHR24123">
    <property type="entry name" value="ANKYRIN REPEAT-CONTAINING"/>
    <property type="match status" value="1"/>
</dbReference>
<keyword evidence="4" id="KW-0175">Coiled coil</keyword>
<accession>A0ABR3CTT8</accession>
<dbReference type="EMBL" id="JAJVCZ030000001">
    <property type="protein sequence ID" value="KAL0264318.1"/>
    <property type="molecule type" value="Genomic_DNA"/>
</dbReference>
<dbReference type="Pfam" id="PF22939">
    <property type="entry name" value="WHD_GPIID"/>
    <property type="match status" value="1"/>
</dbReference>
<comment type="caution">
    <text evidence="7">The sequence shown here is derived from an EMBL/GenBank/DDBJ whole genome shotgun (WGS) entry which is preliminary data.</text>
</comment>
<dbReference type="SUPFAM" id="SSF48403">
    <property type="entry name" value="Ankyrin repeat"/>
    <property type="match status" value="2"/>
</dbReference>
<evidence type="ECO:0000313" key="8">
    <source>
        <dbReference type="Proteomes" id="UP001430584"/>
    </source>
</evidence>
<feature type="repeat" description="ANK" evidence="3">
    <location>
        <begin position="1208"/>
        <end position="1240"/>
    </location>
</feature>
<dbReference type="PROSITE" id="PS50297">
    <property type="entry name" value="ANK_REP_REGION"/>
    <property type="match status" value="8"/>
</dbReference>
<feature type="domain" description="GPI inositol-deacylase winged helix" evidence="5">
    <location>
        <begin position="420"/>
        <end position="501"/>
    </location>
</feature>
<dbReference type="InterPro" id="IPR056884">
    <property type="entry name" value="NPHP3-like_N"/>
</dbReference>
<dbReference type="Gene3D" id="1.25.40.20">
    <property type="entry name" value="Ankyrin repeat-containing domain"/>
    <property type="match status" value="5"/>
</dbReference>
<evidence type="ECO:0000313" key="7">
    <source>
        <dbReference type="EMBL" id="KAL0264318.1"/>
    </source>
</evidence>
<keyword evidence="2 3" id="KW-0040">ANK repeat</keyword>
<dbReference type="RefSeq" id="XP_066637058.1">
    <property type="nucleotide sequence ID" value="XM_066771779.1"/>
</dbReference>
<evidence type="ECO:0000256" key="2">
    <source>
        <dbReference type="ARBA" id="ARBA00023043"/>
    </source>
</evidence>
<feature type="repeat" description="ANK" evidence="3">
    <location>
        <begin position="959"/>
        <end position="991"/>
    </location>
</feature>
<evidence type="ECO:0000256" key="4">
    <source>
        <dbReference type="SAM" id="Coils"/>
    </source>
</evidence>
<gene>
    <name evidence="7" type="ORF">SLS55_000266</name>
</gene>
<dbReference type="Pfam" id="PF24883">
    <property type="entry name" value="NPHP3_N"/>
    <property type="match status" value="1"/>
</dbReference>
<sequence>MSGLEAFGVVAAAIQLSATFLGYLDTIRHAPKERNKLSEEVTSLRNILNAVRDALDQDEKANDAIETQLKVPLANLGQRLKLMEAKLSKKSFRRDLGWPFEKNEVEASLQAIERVKTTCAFVLGHSTRQLAKEATEGVRSVDAKISPMIADAAEARRNEILDWIGPPDFHHKQQDNRNKRHPSTGSAFLGNPKLVEWIEGKHNILACIGGLYLDFNQPDQQSWTAFSASLVRQMAELRTELRNDLIEKTFQSKFTNGLKATEEEYGAFLASQLSYFSRVFVLVDALDEANDSLRARILKGIAGLQRWPKVKFLSTSRYWHNITGALRLDIDSDEDDMRKCLRREVEKNDHWARERSLSTPFIEDMLDRIVKAAQRIFLMIRLSLEALFESQTQREVEKFLENLPDTMDKAYDDVVDRIQRDRNKKRAIEILSWLLYSLEPISANGIRHALAVDLVDRAFFENDLVPESLLLSSCKGLVIIGQQGGLLHFSHKTVHKYLEKHESVLFSNCHTVLAEKCLIYLSQDKLPKKLLGEETSFFEYASRNWGSHVRMAGSDSQLSKVANAFMSDHTKLSRSVKCISLLQHRVAYHPVHILAHFDLREMFEQQIGIDGSRELLRDAHGRTTLFFAAEANSLAVVELLLSRGVVDVNLADRRGLTPLLIALRHGCTKVGTAIIHHSQTNLERSDTQGFTPLHEAVVRKNHGILRLLVDKGANIGAETTSGRTAVGLAMQDTTDWPFEKGEPIGDAASFEKSILANLVFRTDIESINRNAVLADATKQMTRNDVVEALLVRGADVSSRKPNGSTALHCAAETGNWKSTQLLLLYKADPNAPSSSGITALHLACKNGSAANVRQLAPVMADLNGLAIQGDRRVSALYLAERNGFRHIAEYLQGLKAKNVSQPKVIENSAVDCTDSAASLTLKNQRRALEFIRAAEDDDLAKMSRIRNQGIDIEVRAFPTERTALHKAAFFGHQRIVRWLLDNRANVNSRDSSNRTPLFDACIRHQLGIVKILLDHGADPDVLDINALRPFEAAANEEIRTLVRERSSTKTHLHDLSDLHRAVRANDVEEVGRILNRGDNDPLSSLDGDGNTPLHYAAINGLESVVSRMVLAGVDLDQSNRYGQTALDAAVSRRAFHKAESNAESDALRRVVELLGWPAFRRDGALDFVHRVGLEFNKVPLHWAAERGKLAQVELLLAWGSDPDRPDDFGETPLHYAAERGHVEVAKRLIPVSAPGRLDNQGFTPLRKARERNKAETVRLMLPFWTEADVRATDKCKKSFKDWAVELGLYNAEAGRWVDLPWGTGGPPVLD</sequence>
<dbReference type="InterPro" id="IPR036770">
    <property type="entry name" value="Ankyrin_rpt-contain_sf"/>
</dbReference>
<feature type="repeat" description="ANK" evidence="3">
    <location>
        <begin position="1088"/>
        <end position="1120"/>
    </location>
</feature>
<feature type="repeat" description="ANK" evidence="3">
    <location>
        <begin position="1175"/>
        <end position="1207"/>
    </location>
</feature>